<dbReference type="EMBL" id="MPUH01000500">
    <property type="protein sequence ID" value="OMJ78860.1"/>
    <property type="molecule type" value="Genomic_DNA"/>
</dbReference>
<proteinExistence type="predicted"/>
<dbReference type="AlphaFoldDB" id="A0A1R2BQ76"/>
<gene>
    <name evidence="2" type="ORF">SteCoe_21263</name>
</gene>
<sequence>MQTQRVLNSSLFVFVGSLLGSIFGLMGSFGIAMSFSEIIVNKSQDKKNKKIALSLISKNMNRLKGEFGKFRNWKVRDKRFKRSRVFPHLEITNTTL</sequence>
<reference evidence="2 3" key="1">
    <citation type="submission" date="2016-11" db="EMBL/GenBank/DDBJ databases">
        <title>The macronuclear genome of Stentor coeruleus: a giant cell with tiny introns.</title>
        <authorList>
            <person name="Slabodnick M."/>
            <person name="Ruby J.G."/>
            <person name="Reiff S.B."/>
            <person name="Swart E.C."/>
            <person name="Gosai S."/>
            <person name="Prabakaran S."/>
            <person name="Witkowska E."/>
            <person name="Larue G.E."/>
            <person name="Fisher S."/>
            <person name="Freeman R.M."/>
            <person name="Gunawardena J."/>
            <person name="Chu W."/>
            <person name="Stover N.A."/>
            <person name="Gregory B.D."/>
            <person name="Nowacki M."/>
            <person name="Derisi J."/>
            <person name="Roy S.W."/>
            <person name="Marshall W.F."/>
            <person name="Sood P."/>
        </authorList>
    </citation>
    <scope>NUCLEOTIDE SEQUENCE [LARGE SCALE GENOMIC DNA]</scope>
    <source>
        <strain evidence="2">WM001</strain>
    </source>
</reference>
<keyword evidence="1" id="KW-0472">Membrane</keyword>
<evidence type="ECO:0000256" key="1">
    <source>
        <dbReference type="SAM" id="Phobius"/>
    </source>
</evidence>
<keyword evidence="1" id="KW-1133">Transmembrane helix</keyword>
<feature type="transmembrane region" description="Helical" evidence="1">
    <location>
        <begin position="12"/>
        <end position="40"/>
    </location>
</feature>
<evidence type="ECO:0000313" key="2">
    <source>
        <dbReference type="EMBL" id="OMJ78860.1"/>
    </source>
</evidence>
<accession>A0A1R2BQ76</accession>
<protein>
    <submittedName>
        <fullName evidence="2">Uncharacterized protein</fullName>
    </submittedName>
</protein>
<keyword evidence="1" id="KW-0812">Transmembrane</keyword>
<evidence type="ECO:0000313" key="3">
    <source>
        <dbReference type="Proteomes" id="UP000187209"/>
    </source>
</evidence>
<organism evidence="2 3">
    <name type="scientific">Stentor coeruleus</name>
    <dbReference type="NCBI Taxonomy" id="5963"/>
    <lineage>
        <taxon>Eukaryota</taxon>
        <taxon>Sar</taxon>
        <taxon>Alveolata</taxon>
        <taxon>Ciliophora</taxon>
        <taxon>Postciliodesmatophora</taxon>
        <taxon>Heterotrichea</taxon>
        <taxon>Heterotrichida</taxon>
        <taxon>Stentoridae</taxon>
        <taxon>Stentor</taxon>
    </lineage>
</organism>
<comment type="caution">
    <text evidence="2">The sequence shown here is derived from an EMBL/GenBank/DDBJ whole genome shotgun (WGS) entry which is preliminary data.</text>
</comment>
<name>A0A1R2BQ76_9CILI</name>
<dbReference type="Proteomes" id="UP000187209">
    <property type="component" value="Unassembled WGS sequence"/>
</dbReference>
<keyword evidence="3" id="KW-1185">Reference proteome</keyword>